<evidence type="ECO:0000313" key="12">
    <source>
        <dbReference type="EMBL" id="KJE94383.1"/>
    </source>
</evidence>
<dbReference type="InterPro" id="IPR000731">
    <property type="entry name" value="SSD"/>
</dbReference>
<dbReference type="SUPFAM" id="SSF55035">
    <property type="entry name" value="NAD-binding domain of HMG-CoA reductase"/>
    <property type="match status" value="1"/>
</dbReference>
<evidence type="ECO:0000256" key="9">
    <source>
        <dbReference type="ARBA" id="ARBA00023136"/>
    </source>
</evidence>
<dbReference type="GO" id="GO:0005778">
    <property type="term" value="C:peroxisomal membrane"/>
    <property type="evidence" value="ECO:0007669"/>
    <property type="project" value="TreeGrafter"/>
</dbReference>
<dbReference type="STRING" id="595528.A0A0D2WSF8"/>
<dbReference type="GO" id="GO:0004420">
    <property type="term" value="F:hydroxymethylglutaryl-CoA reductase (NADPH) activity"/>
    <property type="evidence" value="ECO:0007669"/>
    <property type="project" value="UniProtKB-EC"/>
</dbReference>
<dbReference type="InterPro" id="IPR053958">
    <property type="entry name" value="HMGCR/SNAP/NPC1-like_SSD"/>
</dbReference>
<dbReference type="PhylomeDB" id="A0A0D2WSF8"/>
<dbReference type="Gene3D" id="3.90.770.10">
    <property type="entry name" value="3-hydroxy-3-methylglutaryl-coenzyme A Reductase, Chain A, domain 2"/>
    <property type="match status" value="1"/>
</dbReference>
<dbReference type="InterPro" id="IPR002202">
    <property type="entry name" value="HMG_CoA_Rdtase"/>
</dbReference>
<dbReference type="InParanoid" id="A0A0D2WSF8"/>
<feature type="transmembrane region" description="Helical" evidence="10">
    <location>
        <begin position="97"/>
        <end position="113"/>
    </location>
</feature>
<dbReference type="Pfam" id="PF12349">
    <property type="entry name" value="Sterol-sensing"/>
    <property type="match status" value="1"/>
</dbReference>
<dbReference type="PROSITE" id="PS00066">
    <property type="entry name" value="HMG_COA_REDUCTASE_1"/>
    <property type="match status" value="1"/>
</dbReference>
<dbReference type="InterPro" id="IPR023074">
    <property type="entry name" value="HMG_CoA_Rdtase_cat_sf"/>
</dbReference>
<keyword evidence="7 10" id="KW-1133">Transmembrane helix</keyword>
<dbReference type="PRINTS" id="PR00071">
    <property type="entry name" value="HMGCOARDTASE"/>
</dbReference>
<dbReference type="PROSITE" id="PS50065">
    <property type="entry name" value="HMG_COA_REDUCTASE_4"/>
    <property type="match status" value="1"/>
</dbReference>
<dbReference type="InterPro" id="IPR009029">
    <property type="entry name" value="HMG_CoA_Rdtase_sub-bd_dom_sf"/>
</dbReference>
<keyword evidence="9 10" id="KW-0472">Membrane</keyword>
<dbReference type="FunFam" id="3.30.70.420:FF:000001">
    <property type="entry name" value="3-hydroxy-3-methylglutaryl coenzyme A reductase"/>
    <property type="match status" value="1"/>
</dbReference>
<name>A0A0D2WSF8_CAPO3</name>
<feature type="transmembrane region" description="Helical" evidence="10">
    <location>
        <begin position="125"/>
        <end position="149"/>
    </location>
</feature>
<evidence type="ECO:0000256" key="6">
    <source>
        <dbReference type="ARBA" id="ARBA00022857"/>
    </source>
</evidence>
<evidence type="ECO:0000256" key="2">
    <source>
        <dbReference type="ARBA" id="ARBA00007661"/>
    </source>
</evidence>
<dbReference type="PROSITE" id="PS50156">
    <property type="entry name" value="SSD"/>
    <property type="match status" value="1"/>
</dbReference>
<dbReference type="EMBL" id="KE346367">
    <property type="protein sequence ID" value="KJE94383.1"/>
    <property type="molecule type" value="Genomic_DNA"/>
</dbReference>
<dbReference type="PANTHER" id="PTHR10572">
    <property type="entry name" value="3-HYDROXY-3-METHYLGLUTARYL-COENZYME A REDUCTASE"/>
    <property type="match status" value="1"/>
</dbReference>
<dbReference type="GO" id="GO:0015936">
    <property type="term" value="P:coenzyme A metabolic process"/>
    <property type="evidence" value="ECO:0007669"/>
    <property type="project" value="InterPro"/>
</dbReference>
<feature type="transmembrane region" description="Helical" evidence="10">
    <location>
        <begin position="41"/>
        <end position="59"/>
    </location>
</feature>
<comment type="subcellular location">
    <subcellularLocation>
        <location evidence="1">Endoplasmic reticulum membrane</location>
        <topology evidence="1">Multi-pass membrane protein</topology>
    </subcellularLocation>
</comment>
<dbReference type="SUPFAM" id="SSF56542">
    <property type="entry name" value="Substrate-binding domain of HMG-CoA reductase"/>
    <property type="match status" value="1"/>
</dbReference>
<protein>
    <recommendedName>
        <fullName evidence="3">hydroxymethylglutaryl-CoA reductase (NADPH)</fullName>
        <ecNumber evidence="3">1.1.1.34</ecNumber>
    </recommendedName>
</protein>
<dbReference type="GO" id="GO:0008299">
    <property type="term" value="P:isoprenoid biosynthetic process"/>
    <property type="evidence" value="ECO:0007669"/>
    <property type="project" value="InterPro"/>
</dbReference>
<organism evidence="12 13">
    <name type="scientific">Capsaspora owczarzaki (strain ATCC 30864)</name>
    <dbReference type="NCBI Taxonomy" id="595528"/>
    <lineage>
        <taxon>Eukaryota</taxon>
        <taxon>Filasterea</taxon>
        <taxon>Capsaspora</taxon>
    </lineage>
</organism>
<feature type="transmembrane region" description="Helical" evidence="10">
    <location>
        <begin position="247"/>
        <end position="269"/>
    </location>
</feature>
<dbReference type="Gene3D" id="3.30.70.420">
    <property type="entry name" value="Hydroxymethylglutaryl-CoA reductase, class I/II, NAD/NADP-binding domain"/>
    <property type="match status" value="1"/>
</dbReference>
<dbReference type="InterPro" id="IPR023282">
    <property type="entry name" value="HMG_CoA_Rdtase_N"/>
</dbReference>
<feature type="transmembrane region" description="Helical" evidence="10">
    <location>
        <begin position="155"/>
        <end position="177"/>
    </location>
</feature>
<dbReference type="Pfam" id="PF00368">
    <property type="entry name" value="HMG-CoA_red"/>
    <property type="match status" value="1"/>
</dbReference>
<dbReference type="AlphaFoldDB" id="A0A0D2WSF8"/>
<dbReference type="InterPro" id="IPR009023">
    <property type="entry name" value="HMG_CoA_Rdtase_NAD(P)-bd_sf"/>
</dbReference>
<accession>A0A0D2WSF8</accession>
<evidence type="ECO:0000313" key="13">
    <source>
        <dbReference type="Proteomes" id="UP000008743"/>
    </source>
</evidence>
<keyword evidence="4 10" id="KW-0812">Transmembrane</keyword>
<evidence type="ECO:0000256" key="5">
    <source>
        <dbReference type="ARBA" id="ARBA00022824"/>
    </source>
</evidence>
<sequence length="1167" mass="124338">MAATSSSASSATPTFEVRAPQPGTALGMFHNHIKRVASRPLEALLAFAIIIAIGAAPFFNQKLLSKGARHAPWSSFSSSTGVVNMTYWEEGVKSSEVLLLITCNCITILYVYFMYSKMRKLGSKYWIGCFAVITVFSSFLVAAGLLHYAGIRASIVLSEAIPFLFFVIGLESAYTLARRVYRLDMQTPVDTASSSTSSAAASPVASVVAKAVSSLAYSSTLECAGMSGVLLAGTLSGVPQARDICLYGALAVVVNYILMHSFYPAALAVHLKRRHIKRTASTTKPTDALAQQPQATASRSVTASVTQAVELEQWMAAVDTDADQATGSNDRMKLIVVVGVILMNLLNPVSLTSTPTQETALPTNLQASAVQAAAAAAATTVAAAPASAVPLDPYTDAVTFVHDMCNELAFFGPMQRSCLTVGDAVLDTLSYGEPAALAMVVTLVLICMIKYIFVDKAYEIRASAAAPVRAAPRITTSAVDAVPLSASDSEPTRPGRSLSMLSLVGEDLSEGALSVSHSSRASAPDSPTLAPVTLAAPKPIKLERHVATFSLAGDDTETPAASACVSPAPVERIFPTLKSSNAVTGVAVATQTLSEAAVVADLVQGSVPRVQTEASSSAAATRPVDECAKILENPALGAAALTNAEIIALVDAKKIQPYNLEKALDTYEHGVEIRRLLTARELTKQSAHGLGTNGNTGVTPAAAVADIPFTNYDYTKVLGQCCENVIGYIPIPVGTVGPLLLDGVEYTVPMATTEGCLLASTHRGCKALHMAGGVSSALLNDGMTRGPVVRATSVHEAADLKQWLDSPEGFADFKSAFDSTSRFARLQNVHIAIAGRLVYIRVRTTTGDAMGMNMISKGTEKALARLQEHYPTIEVVSLSGNYCTDKKPAAINWIQGRGKSVVCEAVISGDIVTKILKTSIPALVDLNMSKNLIGSAMAGSIGGFNAHAANIVTAIYIATGQDPAQNVESSNCMTLMERCKHLPLRLGEGEARCAKYSLSPKFRSRQQHQRRQRPAHDLLYALHRSRNHWWRHATARTERVLVHVGREGCASDQSRPKRTATRKGHLRVRYGWRAVAHVCFGCGSLGQEPHDAQPLQPEPAGLVQPIRQSGQSDALRSRHPRIARRCHDSASRPSASFRANCWQLHQVLVLTHCYVLSLECFSFSTLM</sequence>
<dbReference type="OrthoDB" id="310654at2759"/>
<keyword evidence="6" id="KW-0521">NADP</keyword>
<gene>
    <name evidence="12" type="ORF">CAOG_005029</name>
</gene>
<dbReference type="CDD" id="cd00643">
    <property type="entry name" value="HMG-CoA_reductase_classI"/>
    <property type="match status" value="1"/>
</dbReference>
<keyword evidence="5" id="KW-0256">Endoplasmic reticulum</keyword>
<keyword evidence="13" id="KW-1185">Reference proteome</keyword>
<feature type="domain" description="SSD" evidence="11">
    <location>
        <begin position="96"/>
        <end position="269"/>
    </location>
</feature>
<dbReference type="PANTHER" id="PTHR10572:SF24">
    <property type="entry name" value="3-HYDROXY-3-METHYLGLUTARYL-COENZYME A REDUCTASE"/>
    <property type="match status" value="1"/>
</dbReference>
<dbReference type="EC" id="1.1.1.34" evidence="3"/>
<evidence type="ECO:0000256" key="3">
    <source>
        <dbReference type="ARBA" id="ARBA00012999"/>
    </source>
</evidence>
<reference evidence="13" key="1">
    <citation type="submission" date="2011-02" db="EMBL/GenBank/DDBJ databases">
        <title>The Genome Sequence of Capsaspora owczarzaki ATCC 30864.</title>
        <authorList>
            <person name="Russ C."/>
            <person name="Cuomo C."/>
            <person name="Burger G."/>
            <person name="Gray M.W."/>
            <person name="Holland P.W.H."/>
            <person name="King N."/>
            <person name="Lang F.B.F."/>
            <person name="Roger A.J."/>
            <person name="Ruiz-Trillo I."/>
            <person name="Young S.K."/>
            <person name="Zeng Q."/>
            <person name="Gargeya S."/>
            <person name="Alvarado L."/>
            <person name="Berlin A."/>
            <person name="Chapman S.B."/>
            <person name="Chen Z."/>
            <person name="Freedman E."/>
            <person name="Gellesch M."/>
            <person name="Goldberg J."/>
            <person name="Griggs A."/>
            <person name="Gujja S."/>
            <person name="Heilman E."/>
            <person name="Heiman D."/>
            <person name="Howarth C."/>
            <person name="Mehta T."/>
            <person name="Neiman D."/>
            <person name="Pearson M."/>
            <person name="Roberts A."/>
            <person name="Saif S."/>
            <person name="Shea T."/>
            <person name="Shenoy N."/>
            <person name="Sisk P."/>
            <person name="Stolte C."/>
            <person name="Sykes S."/>
            <person name="White J."/>
            <person name="Yandava C."/>
            <person name="Haas B."/>
            <person name="Nusbaum C."/>
            <person name="Birren B."/>
        </authorList>
    </citation>
    <scope>NUCLEOTIDE SEQUENCE</scope>
    <source>
        <strain evidence="13">ATCC 30864</strain>
    </source>
</reference>
<dbReference type="GO" id="GO:0016126">
    <property type="term" value="P:sterol biosynthetic process"/>
    <property type="evidence" value="ECO:0007669"/>
    <property type="project" value="TreeGrafter"/>
</dbReference>
<keyword evidence="8" id="KW-0560">Oxidoreductase</keyword>
<dbReference type="Gene3D" id="1.10.3270.10">
    <property type="entry name" value="HMGR, N-terminal domain"/>
    <property type="match status" value="1"/>
</dbReference>
<dbReference type="InterPro" id="IPR023076">
    <property type="entry name" value="HMG_CoA_Rdtase_CS"/>
</dbReference>
<dbReference type="FunCoup" id="A0A0D2WSF8">
    <property type="interactions" value="162"/>
</dbReference>
<evidence type="ECO:0000256" key="1">
    <source>
        <dbReference type="ARBA" id="ARBA00004477"/>
    </source>
</evidence>
<dbReference type="Proteomes" id="UP000008743">
    <property type="component" value="Unassembled WGS sequence"/>
</dbReference>
<comment type="similarity">
    <text evidence="2">Belongs to the HMG-CoA reductase family.</text>
</comment>
<evidence type="ECO:0000256" key="10">
    <source>
        <dbReference type="SAM" id="Phobius"/>
    </source>
</evidence>
<dbReference type="InterPro" id="IPR004554">
    <property type="entry name" value="HMG_CoA_Rdtase_eu_arc"/>
</dbReference>
<evidence type="ECO:0000256" key="7">
    <source>
        <dbReference type="ARBA" id="ARBA00022989"/>
    </source>
</evidence>
<proteinExistence type="inferred from homology"/>
<dbReference type="GO" id="GO:0005789">
    <property type="term" value="C:endoplasmic reticulum membrane"/>
    <property type="evidence" value="ECO:0007669"/>
    <property type="project" value="UniProtKB-SubCell"/>
</dbReference>
<evidence type="ECO:0000259" key="11">
    <source>
        <dbReference type="PROSITE" id="PS50156"/>
    </source>
</evidence>
<evidence type="ECO:0000256" key="8">
    <source>
        <dbReference type="ARBA" id="ARBA00023002"/>
    </source>
</evidence>
<evidence type="ECO:0000256" key="4">
    <source>
        <dbReference type="ARBA" id="ARBA00022692"/>
    </source>
</evidence>